<feature type="region of interest" description="Disordered" evidence="6">
    <location>
        <begin position="265"/>
        <end position="331"/>
    </location>
</feature>
<dbReference type="PANTHER" id="PTHR14186">
    <property type="entry name" value="INSULIN-LIKE GROWTH FACTOR BINDING PROTEIN-RELATED"/>
    <property type="match status" value="1"/>
</dbReference>
<dbReference type="EMBL" id="CAKKLH010000101">
    <property type="protein sequence ID" value="CAH0103047.1"/>
    <property type="molecule type" value="Genomic_DNA"/>
</dbReference>
<dbReference type="SMART" id="SM00280">
    <property type="entry name" value="KAZAL"/>
    <property type="match status" value="1"/>
</dbReference>
<dbReference type="AlphaFoldDB" id="A0A8J2W316"/>
<protein>
    <submittedName>
        <fullName evidence="10">Uncharacterized protein</fullName>
    </submittedName>
</protein>
<proteinExistence type="predicted"/>
<accession>A0A8J2W316</accession>
<dbReference type="GO" id="GO:0009966">
    <property type="term" value="P:regulation of signal transduction"/>
    <property type="evidence" value="ECO:0007669"/>
    <property type="project" value="TreeGrafter"/>
</dbReference>
<evidence type="ECO:0000256" key="4">
    <source>
        <dbReference type="ARBA" id="ARBA00023157"/>
    </source>
</evidence>
<dbReference type="InterPro" id="IPR036179">
    <property type="entry name" value="Ig-like_dom_sf"/>
</dbReference>
<dbReference type="InterPro" id="IPR036058">
    <property type="entry name" value="Kazal_dom_sf"/>
</dbReference>
<dbReference type="InterPro" id="IPR000867">
    <property type="entry name" value="IGFBP-like"/>
</dbReference>
<dbReference type="SMART" id="SM00409">
    <property type="entry name" value="IG"/>
    <property type="match status" value="1"/>
</dbReference>
<feature type="domain" description="IGFBP N-terminal" evidence="9">
    <location>
        <begin position="34"/>
        <end position="116"/>
    </location>
</feature>
<dbReference type="GO" id="GO:0005520">
    <property type="term" value="F:insulin-like growth factor binding"/>
    <property type="evidence" value="ECO:0007669"/>
    <property type="project" value="InterPro"/>
</dbReference>
<evidence type="ECO:0000256" key="2">
    <source>
        <dbReference type="ARBA" id="ARBA00022525"/>
    </source>
</evidence>
<dbReference type="InterPro" id="IPR009030">
    <property type="entry name" value="Growth_fac_rcpt_cys_sf"/>
</dbReference>
<dbReference type="PANTHER" id="PTHR14186:SF19">
    <property type="entry name" value="INSULIN-LIKE GROWTH FACTOR-BINDING PROTEIN 7"/>
    <property type="match status" value="1"/>
</dbReference>
<dbReference type="SMART" id="SM00121">
    <property type="entry name" value="IB"/>
    <property type="match status" value="1"/>
</dbReference>
<dbReference type="CDD" id="cd00104">
    <property type="entry name" value="KAZAL_FS"/>
    <property type="match status" value="1"/>
</dbReference>
<dbReference type="SUPFAM" id="SSF57184">
    <property type="entry name" value="Growth factor receptor domain"/>
    <property type="match status" value="1"/>
</dbReference>
<dbReference type="Pfam" id="PF13927">
    <property type="entry name" value="Ig_3"/>
    <property type="match status" value="1"/>
</dbReference>
<dbReference type="InterPro" id="IPR011390">
    <property type="entry name" value="IGFBP_rP_mac25"/>
</dbReference>
<keyword evidence="4" id="KW-1015">Disulfide bond</keyword>
<dbReference type="Pfam" id="PF00219">
    <property type="entry name" value="IGFBP"/>
    <property type="match status" value="1"/>
</dbReference>
<dbReference type="OrthoDB" id="5985519at2759"/>
<dbReference type="Gene3D" id="4.10.40.20">
    <property type="match status" value="1"/>
</dbReference>
<feature type="domain" description="Ig-like" evidence="8">
    <location>
        <begin position="159"/>
        <end position="260"/>
    </location>
</feature>
<evidence type="ECO:0000313" key="11">
    <source>
        <dbReference type="Proteomes" id="UP000789390"/>
    </source>
</evidence>
<comment type="caution">
    <text evidence="10">The sequence shown here is derived from an EMBL/GenBank/DDBJ whole genome shotgun (WGS) entry which is preliminary data.</text>
</comment>
<feature type="chain" id="PRO_5035249003" evidence="7">
    <location>
        <begin position="22"/>
        <end position="331"/>
    </location>
</feature>
<reference evidence="10" key="1">
    <citation type="submission" date="2021-11" db="EMBL/GenBank/DDBJ databases">
        <authorList>
            <person name="Schell T."/>
        </authorList>
    </citation>
    <scope>NUCLEOTIDE SEQUENCE</scope>
    <source>
        <strain evidence="10">M5</strain>
    </source>
</reference>
<evidence type="ECO:0000256" key="5">
    <source>
        <dbReference type="ARBA" id="ARBA00023319"/>
    </source>
</evidence>
<dbReference type="Gene3D" id="2.60.40.10">
    <property type="entry name" value="Immunoglobulins"/>
    <property type="match status" value="1"/>
</dbReference>
<evidence type="ECO:0000313" key="10">
    <source>
        <dbReference type="EMBL" id="CAH0103047.1"/>
    </source>
</evidence>
<feature type="compositionally biased region" description="Low complexity" evidence="6">
    <location>
        <begin position="307"/>
        <end position="318"/>
    </location>
</feature>
<dbReference type="Proteomes" id="UP000789390">
    <property type="component" value="Unassembled WGS sequence"/>
</dbReference>
<dbReference type="PROSITE" id="PS50835">
    <property type="entry name" value="IG_LIKE"/>
    <property type="match status" value="1"/>
</dbReference>
<dbReference type="SUPFAM" id="SSF48726">
    <property type="entry name" value="Immunoglobulin"/>
    <property type="match status" value="1"/>
</dbReference>
<keyword evidence="3 7" id="KW-0732">Signal</keyword>
<evidence type="ECO:0000256" key="1">
    <source>
        <dbReference type="ARBA" id="ARBA00004613"/>
    </source>
</evidence>
<sequence length="331" mass="36058">MWKFAIILLAFVIAASIEANANETVDETDLDDEATSDCGICRKDECPPASDCRAGLVLDRCGCCNICGRIEGEKCDNYTLPLQYKDRYGFCGDNMACLLRNDLEDLDINEALCYCKKPGAVCGTDQRTYASVCKLRQEAIQRGDDGLTVKEWGPCETHPVISSAPENVTANIHDDLALSCEARGYPIPSLIWEFESAATGKKTKLPGDDQMIALQVRGGPEPYMISSWIQILRVRSTDAGIFSCTVVSKKGIVRAEGTVTVAKRVKMKPSTKPPMHTTPVPAPLPLPVSRSSAIAGPNNNHNGPKLNGPRRINNNNRSRAARKQPVYEPSG</sequence>
<dbReference type="PROSITE" id="PS51323">
    <property type="entry name" value="IGFBP_N_2"/>
    <property type="match status" value="1"/>
</dbReference>
<evidence type="ECO:0000256" key="6">
    <source>
        <dbReference type="SAM" id="MobiDB-lite"/>
    </source>
</evidence>
<evidence type="ECO:0000256" key="3">
    <source>
        <dbReference type="ARBA" id="ARBA00022729"/>
    </source>
</evidence>
<evidence type="ECO:0000259" key="9">
    <source>
        <dbReference type="PROSITE" id="PS51323"/>
    </source>
</evidence>
<dbReference type="GO" id="GO:0001558">
    <property type="term" value="P:regulation of cell growth"/>
    <property type="evidence" value="ECO:0007669"/>
    <property type="project" value="InterPro"/>
</dbReference>
<dbReference type="Gene3D" id="3.30.60.30">
    <property type="match status" value="1"/>
</dbReference>
<comment type="subcellular location">
    <subcellularLocation>
        <location evidence="1">Secreted</location>
    </subcellularLocation>
</comment>
<dbReference type="Pfam" id="PF07648">
    <property type="entry name" value="Kazal_2"/>
    <property type="match status" value="1"/>
</dbReference>
<gene>
    <name evidence="10" type="ORF">DGAL_LOCUS5580</name>
</gene>
<keyword evidence="5" id="KW-0393">Immunoglobulin domain</keyword>
<dbReference type="InterPro" id="IPR002350">
    <property type="entry name" value="Kazal_dom"/>
</dbReference>
<evidence type="ECO:0000256" key="7">
    <source>
        <dbReference type="SAM" id="SignalP"/>
    </source>
</evidence>
<organism evidence="10 11">
    <name type="scientific">Daphnia galeata</name>
    <dbReference type="NCBI Taxonomy" id="27404"/>
    <lineage>
        <taxon>Eukaryota</taxon>
        <taxon>Metazoa</taxon>
        <taxon>Ecdysozoa</taxon>
        <taxon>Arthropoda</taxon>
        <taxon>Crustacea</taxon>
        <taxon>Branchiopoda</taxon>
        <taxon>Diplostraca</taxon>
        <taxon>Cladocera</taxon>
        <taxon>Anomopoda</taxon>
        <taxon>Daphniidae</taxon>
        <taxon>Daphnia</taxon>
    </lineage>
</organism>
<dbReference type="GO" id="GO:0005576">
    <property type="term" value="C:extracellular region"/>
    <property type="evidence" value="ECO:0007669"/>
    <property type="project" value="UniProtKB-SubCell"/>
</dbReference>
<dbReference type="InterPro" id="IPR007110">
    <property type="entry name" value="Ig-like_dom"/>
</dbReference>
<name>A0A8J2W316_9CRUS</name>
<keyword evidence="2" id="KW-0964">Secreted</keyword>
<dbReference type="SUPFAM" id="SSF100895">
    <property type="entry name" value="Kazal-type serine protease inhibitors"/>
    <property type="match status" value="1"/>
</dbReference>
<dbReference type="InterPro" id="IPR013783">
    <property type="entry name" value="Ig-like_fold"/>
</dbReference>
<keyword evidence="11" id="KW-1185">Reference proteome</keyword>
<evidence type="ECO:0000259" key="8">
    <source>
        <dbReference type="PROSITE" id="PS50835"/>
    </source>
</evidence>
<feature type="signal peptide" evidence="7">
    <location>
        <begin position="1"/>
        <end position="21"/>
    </location>
</feature>
<dbReference type="InterPro" id="IPR003599">
    <property type="entry name" value="Ig_sub"/>
</dbReference>